<evidence type="ECO:0000256" key="1">
    <source>
        <dbReference type="SAM" id="SignalP"/>
    </source>
</evidence>
<dbReference type="InterPro" id="IPR051922">
    <property type="entry name" value="Bact_Sporulation_Assoc"/>
</dbReference>
<accession>C6Q220</accession>
<dbReference type="PANTHER" id="PTHR30032">
    <property type="entry name" value="N-ACETYLMURAMOYL-L-ALANINE AMIDASE-RELATED"/>
    <property type="match status" value="1"/>
</dbReference>
<comment type="caution">
    <text evidence="3">The sequence shown here is derived from an EMBL/GenBank/DDBJ whole genome shotgun (WGS) entry which is preliminary data.</text>
</comment>
<dbReference type="PANTHER" id="PTHR30032:SF8">
    <property type="entry name" value="GERMINATION-SPECIFIC N-ACETYLMURAMOYL-L-ALANINE AMIDASE"/>
    <property type="match status" value="1"/>
</dbReference>
<dbReference type="InterPro" id="IPR011050">
    <property type="entry name" value="Pectin_lyase_fold/virulence"/>
</dbReference>
<dbReference type="AlphaFoldDB" id="C6Q220"/>
<feature type="chain" id="PRO_5009951185" evidence="1">
    <location>
        <begin position="30"/>
        <end position="692"/>
    </location>
</feature>
<organism evidence="3 4">
    <name type="scientific">Clostridium carboxidivorans P7</name>
    <dbReference type="NCBI Taxonomy" id="536227"/>
    <lineage>
        <taxon>Bacteria</taxon>
        <taxon>Bacillati</taxon>
        <taxon>Bacillota</taxon>
        <taxon>Clostridia</taxon>
        <taxon>Eubacteriales</taxon>
        <taxon>Clostridiaceae</taxon>
        <taxon>Clostridium</taxon>
    </lineage>
</organism>
<dbReference type="OrthoDB" id="9795486at2"/>
<evidence type="ECO:0000259" key="2">
    <source>
        <dbReference type="Pfam" id="PF13229"/>
    </source>
</evidence>
<sequence>MKKFLVFFTFALTFLLFQALTLNVTKVYAENSGNTYYVSQNKGTGKGNWGSIDNPFTTIQAGIDALKPGDTLMIRGGTYLETTNVFNKNGSSDAWYTIKNYPGETVIMTGNNERELSGKDGADAITFAGCSYWKVDGITMKDYSGAGIYVTKSFDSSHTKSTYIDMENLTIYNLDYPVYRGIGTSGIDGDGSDYCSVKNCEIYNVGLKINKPKDHGIYIGYGCYNWTFIGNKIHDNAGAAIQMYGRPNGGSNCTVENNLLYNNHAYGIAVASNATNNYIYNNVFYGNSIDDIYMMDNAVNNWVRNNLLLSKNSIYNVQLTDATSVNNSFDNDVYYKSNGIVSNRYDQTLSFPNWQAYSEEYSGRCISSDGEAEALINNWTPVSVGTKKYSSTRLSGQDRFQTACKIAESLNNGTINNVVITSGYNFPNALSGSVLAKKLDAPILLCGSYSFENISTLNYIKSHLSKDGTIYILGNEGEVNNNIVNNLKDLGYSNIKRLSGDDSKYSTIKTINDQIDAKEGTPIFIAGGDVFADGLSVSTIAASKGYPIILSDSNALSDSAIQTINKVKPSKVYIIGGTGAISDNIKEQIKSNANLSDNNILRIWGRDRYETSLNIAKYFDLDSSIVTFASGENFPDALSGSLYAAKYNAPVILVNNNIINQKNYINTKNYTDEVIFGGAAVVPESVKINLAK</sequence>
<feature type="domain" description="Right handed beta helix" evidence="2">
    <location>
        <begin position="124"/>
        <end position="307"/>
    </location>
</feature>
<dbReference type="InterPro" id="IPR012334">
    <property type="entry name" value="Pectin_lyas_fold"/>
</dbReference>
<dbReference type="Gene3D" id="3.40.50.12090">
    <property type="match status" value="2"/>
</dbReference>
<dbReference type="eggNOG" id="COG3420">
    <property type="taxonomic scope" value="Bacteria"/>
</dbReference>
<reference evidence="3 4" key="1">
    <citation type="submission" date="2009-06" db="EMBL/GenBank/DDBJ databases">
        <title>The draft genome of Clostridium carboxidivorans P7.</title>
        <authorList>
            <consortium name="US DOE Joint Genome Institute (JGI-PGF)"/>
            <person name="Lucas S."/>
            <person name="Copeland A."/>
            <person name="Lapidus A."/>
            <person name="Glavina del Rio T."/>
            <person name="Tice H."/>
            <person name="Bruce D."/>
            <person name="Goodwin L."/>
            <person name="Pitluck S."/>
            <person name="Larimer F."/>
            <person name="Land M.L."/>
            <person name="Hauser L."/>
            <person name="Hemme C.L."/>
        </authorList>
    </citation>
    <scope>NUCLEOTIDE SEQUENCE [LARGE SCALE GENOMIC DNA]</scope>
    <source>
        <strain evidence="3 4">P7</strain>
    </source>
</reference>
<dbReference type="InterPro" id="IPR039448">
    <property type="entry name" value="Beta_helix"/>
</dbReference>
<dbReference type="RefSeq" id="WP_007063971.1">
    <property type="nucleotide sequence ID" value="NZ_ACVI01000157.1"/>
</dbReference>
<keyword evidence="4" id="KW-1185">Reference proteome</keyword>
<dbReference type="PATRIC" id="fig|536227.13.peg.1725"/>
<dbReference type="STRING" id="536227.Ccar_08210"/>
<dbReference type="Pfam" id="PF13229">
    <property type="entry name" value="Beta_helix"/>
    <property type="match status" value="1"/>
</dbReference>
<dbReference type="Proteomes" id="UP000004198">
    <property type="component" value="Unassembled WGS sequence"/>
</dbReference>
<dbReference type="Pfam" id="PF04122">
    <property type="entry name" value="CW_binding_2"/>
    <property type="match status" value="3"/>
</dbReference>
<gene>
    <name evidence="3" type="ORF">CcarbDRAFT_5088</name>
</gene>
<proteinExistence type="predicted"/>
<protein>
    <submittedName>
        <fullName evidence="3">Putative cell wall binding repeat 2-containing protein</fullName>
    </submittedName>
</protein>
<dbReference type="KEGG" id="cck:Ccar_08210"/>
<dbReference type="InterPro" id="IPR007253">
    <property type="entry name" value="Cell_wall-bd_2"/>
</dbReference>
<name>C6Q220_9CLOT</name>
<dbReference type="Gene3D" id="2.160.20.10">
    <property type="entry name" value="Single-stranded right-handed beta-helix, Pectin lyase-like"/>
    <property type="match status" value="1"/>
</dbReference>
<dbReference type="SUPFAM" id="SSF51126">
    <property type="entry name" value="Pectin lyase-like"/>
    <property type="match status" value="1"/>
</dbReference>
<feature type="signal peptide" evidence="1">
    <location>
        <begin position="1"/>
        <end position="29"/>
    </location>
</feature>
<dbReference type="SMART" id="SM00710">
    <property type="entry name" value="PbH1"/>
    <property type="match status" value="7"/>
</dbReference>
<dbReference type="InterPro" id="IPR006626">
    <property type="entry name" value="PbH1"/>
</dbReference>
<dbReference type="EMBL" id="ACVI01000157">
    <property type="protein sequence ID" value="EET84465.1"/>
    <property type="molecule type" value="Genomic_DNA"/>
</dbReference>
<evidence type="ECO:0000313" key="3">
    <source>
        <dbReference type="EMBL" id="EET84465.1"/>
    </source>
</evidence>
<keyword evidence="1" id="KW-0732">Signal</keyword>
<evidence type="ECO:0000313" key="4">
    <source>
        <dbReference type="Proteomes" id="UP000004198"/>
    </source>
</evidence>
<dbReference type="eggNOG" id="COG2247">
    <property type="taxonomic scope" value="Bacteria"/>
</dbReference>